<dbReference type="EMBL" id="CYRX01000011">
    <property type="protein sequence ID" value="CUH59777.1"/>
    <property type="molecule type" value="Genomic_DNA"/>
</dbReference>
<dbReference type="PROSITE" id="PS51318">
    <property type="entry name" value="TAT"/>
    <property type="match status" value="1"/>
</dbReference>
<dbReference type="Gene3D" id="3.10.105.10">
    <property type="entry name" value="Dipeptide-binding Protein, Domain 3"/>
    <property type="match status" value="1"/>
</dbReference>
<accession>A0A0P1EXV9</accession>
<comment type="subcellular location">
    <subcellularLocation>
        <location evidence="1">Periplasm</location>
    </subcellularLocation>
</comment>
<dbReference type="RefSeq" id="WP_233486407.1">
    <property type="nucleotide sequence ID" value="NZ_CYRX01000011.1"/>
</dbReference>
<proteinExistence type="inferred from homology"/>
<dbReference type="GO" id="GO:0043190">
    <property type="term" value="C:ATP-binding cassette (ABC) transporter complex"/>
    <property type="evidence" value="ECO:0007669"/>
    <property type="project" value="InterPro"/>
</dbReference>
<dbReference type="GO" id="GO:1904680">
    <property type="term" value="F:peptide transmembrane transporter activity"/>
    <property type="evidence" value="ECO:0007669"/>
    <property type="project" value="TreeGrafter"/>
</dbReference>
<dbReference type="Proteomes" id="UP000051298">
    <property type="component" value="Unassembled WGS sequence"/>
</dbReference>
<protein>
    <submittedName>
        <fullName evidence="6">Dipeptide-binding protein</fullName>
    </submittedName>
</protein>
<dbReference type="Pfam" id="PF00496">
    <property type="entry name" value="SBP_bac_5"/>
    <property type="match status" value="1"/>
</dbReference>
<evidence type="ECO:0000313" key="7">
    <source>
        <dbReference type="Proteomes" id="UP000051298"/>
    </source>
</evidence>
<gene>
    <name evidence="6" type="primary">dppA_1</name>
    <name evidence="6" type="ORF">THS5294_01065</name>
</gene>
<dbReference type="Gene3D" id="3.40.190.10">
    <property type="entry name" value="Periplasmic binding protein-like II"/>
    <property type="match status" value="1"/>
</dbReference>
<name>A0A0P1EXV9_9RHOB</name>
<reference evidence="6 7" key="1">
    <citation type="submission" date="2015-09" db="EMBL/GenBank/DDBJ databases">
        <authorList>
            <consortium name="Swine Surveillance"/>
        </authorList>
    </citation>
    <scope>NUCLEOTIDE SEQUENCE [LARGE SCALE GENOMIC DNA]</scope>
    <source>
        <strain evidence="6 7">CECT 5294</strain>
    </source>
</reference>
<dbReference type="PANTHER" id="PTHR30290">
    <property type="entry name" value="PERIPLASMIC BINDING COMPONENT OF ABC TRANSPORTER"/>
    <property type="match status" value="1"/>
</dbReference>
<dbReference type="STRING" id="266809.PM03_08830"/>
<organism evidence="6 7">
    <name type="scientific">Thalassobacter stenotrophicus</name>
    <dbReference type="NCBI Taxonomy" id="266809"/>
    <lineage>
        <taxon>Bacteria</taxon>
        <taxon>Pseudomonadati</taxon>
        <taxon>Pseudomonadota</taxon>
        <taxon>Alphaproteobacteria</taxon>
        <taxon>Rhodobacterales</taxon>
        <taxon>Roseobacteraceae</taxon>
        <taxon>Thalassobacter</taxon>
    </lineage>
</organism>
<dbReference type="PIRSF" id="PIRSF002741">
    <property type="entry name" value="MppA"/>
    <property type="match status" value="1"/>
</dbReference>
<dbReference type="GO" id="GO:0015833">
    <property type="term" value="P:peptide transport"/>
    <property type="evidence" value="ECO:0007669"/>
    <property type="project" value="TreeGrafter"/>
</dbReference>
<dbReference type="InterPro" id="IPR000914">
    <property type="entry name" value="SBP_5_dom"/>
</dbReference>
<dbReference type="InterPro" id="IPR039424">
    <property type="entry name" value="SBP_5"/>
</dbReference>
<sequence>MTKQKDIYLKNRAKLLTEKQIDRRSFVMSALAAGVALPAALSLAGQAEAATPKTGGKLRQAFGYGSTTDVMDPANSENGFMQAVQFARGNYLTEVSNTGELVGELAESFEPSNNASTWVFNLRRGVEFHNGKTMTPEDVIATFNRHRAEDSTSAAKGLITAVKEIRKDGDNQVVFELESGNADFPFIVSDYHLMIQPEGGDNQGLEGTGGYMIESFEPGVRAAFKRNPNYFKEGRANFDEVEFLSVLDTTARQSAIMSGDVDFADSMDPKTVALMARVPTLNLMEVTGTQHYTFPMRLDVGPFDNYDLRMALKLAIKRQELVDKVLLGHGAAGNDVPVSSAMPFLNTELPVHEFDADRARFHYEKSGHSGPIQLSVADAAFAGAVDAGQLIAASAAEAGIEIELIREPSDGYWSNVWNKKGWCACYWGGRPTQDWMYSAAYTSDTEWNDTAWKDTESADRFNDVVVSARSETDQTKRKDLYWEAQRLLQDDGGAIVAMWANFIAAHSKSLANDGNIAANWENDGNKVAERWWFA</sequence>
<comment type="similarity">
    <text evidence="2">Belongs to the bacterial solute-binding protein 5 family.</text>
</comment>
<evidence type="ECO:0000256" key="1">
    <source>
        <dbReference type="ARBA" id="ARBA00004418"/>
    </source>
</evidence>
<dbReference type="CDD" id="cd08503">
    <property type="entry name" value="PBP2_NikA_DppA_OppA_like_17"/>
    <property type="match status" value="1"/>
</dbReference>
<dbReference type="eggNOG" id="COG0747">
    <property type="taxonomic scope" value="Bacteria"/>
</dbReference>
<dbReference type="InterPro" id="IPR006311">
    <property type="entry name" value="TAT_signal"/>
</dbReference>
<feature type="domain" description="Solute-binding protein family 5" evidence="5">
    <location>
        <begin position="100"/>
        <end position="448"/>
    </location>
</feature>
<dbReference type="InterPro" id="IPR030678">
    <property type="entry name" value="Peptide/Ni-bd"/>
</dbReference>
<evidence type="ECO:0000256" key="2">
    <source>
        <dbReference type="ARBA" id="ARBA00005695"/>
    </source>
</evidence>
<dbReference type="PANTHER" id="PTHR30290:SF10">
    <property type="entry name" value="PERIPLASMIC OLIGOPEPTIDE-BINDING PROTEIN-RELATED"/>
    <property type="match status" value="1"/>
</dbReference>
<dbReference type="AlphaFoldDB" id="A0A0P1EXV9"/>
<evidence type="ECO:0000256" key="4">
    <source>
        <dbReference type="ARBA" id="ARBA00022729"/>
    </source>
</evidence>
<dbReference type="Gene3D" id="3.90.76.10">
    <property type="entry name" value="Dipeptide-binding Protein, Domain 1"/>
    <property type="match status" value="1"/>
</dbReference>
<evidence type="ECO:0000313" key="6">
    <source>
        <dbReference type="EMBL" id="CUH59777.1"/>
    </source>
</evidence>
<keyword evidence="4" id="KW-0732">Signal</keyword>
<evidence type="ECO:0000256" key="3">
    <source>
        <dbReference type="ARBA" id="ARBA00022448"/>
    </source>
</evidence>
<evidence type="ECO:0000259" key="5">
    <source>
        <dbReference type="Pfam" id="PF00496"/>
    </source>
</evidence>
<keyword evidence="3" id="KW-0813">Transport</keyword>
<dbReference type="SUPFAM" id="SSF53850">
    <property type="entry name" value="Periplasmic binding protein-like II"/>
    <property type="match status" value="1"/>
</dbReference>
<dbReference type="GO" id="GO:0030288">
    <property type="term" value="C:outer membrane-bounded periplasmic space"/>
    <property type="evidence" value="ECO:0007669"/>
    <property type="project" value="UniProtKB-ARBA"/>
</dbReference>